<dbReference type="AlphaFoldDB" id="A0A3E2MWA4"/>
<dbReference type="RefSeq" id="WP_012395476.1">
    <property type="nucleotide sequence ID" value="NZ_PEDF01000080.1"/>
</dbReference>
<dbReference type="InterPro" id="IPR029058">
    <property type="entry name" value="AB_hydrolase_fold"/>
</dbReference>
<dbReference type="EMBL" id="PEDF01000080">
    <property type="protein sequence ID" value="RFZ41418.1"/>
    <property type="molecule type" value="Genomic_DNA"/>
</dbReference>
<organism evidence="1 2">
    <name type="scientific">Mycobacterium marinum</name>
    <dbReference type="NCBI Taxonomy" id="1781"/>
    <lineage>
        <taxon>Bacteria</taxon>
        <taxon>Bacillati</taxon>
        <taxon>Actinomycetota</taxon>
        <taxon>Actinomycetes</taxon>
        <taxon>Mycobacteriales</taxon>
        <taxon>Mycobacteriaceae</taxon>
        <taxon>Mycobacterium</taxon>
        <taxon>Mycobacterium ulcerans group</taxon>
    </lineage>
</organism>
<protein>
    <recommendedName>
        <fullName evidence="3">Lysin B</fullName>
    </recommendedName>
</protein>
<comment type="caution">
    <text evidence="1">The sequence shown here is derived from an EMBL/GenBank/DDBJ whole genome shotgun (WGS) entry which is preliminary data.</text>
</comment>
<dbReference type="Gene3D" id="3.40.50.1820">
    <property type="entry name" value="alpha/beta hydrolase"/>
    <property type="match status" value="1"/>
</dbReference>
<sequence>MVRHLALVYRGTGGIIGEDYVSRVCQPLADLVQEENPPWAATMGGLPVAAAGAPSDPSMNKGAADALTASIPMIERAISENPQRRIIIGGYSAGAYVAALVRRYVQQRHPDNYLCSFSLGDPTRPPGGAYYPFDASVQPGGQGIGSWHYGDVTDPRHCWLSNHTAPPNLGPDMYAITPLGVTGEIMQAAYDMVTDFSFSDILTATRAIVQAVPKIAEDMGIDVPDVLAALAGGIPGLAGYGIPLLVGALSGLIGFGNNDTLTGSAAGAAAARIGLTFLAAGTGPHIRYEVDEVWPGQTYLGLAIQHVRYWASTVQPDAA</sequence>
<evidence type="ECO:0000313" key="1">
    <source>
        <dbReference type="EMBL" id="RFZ41418.1"/>
    </source>
</evidence>
<evidence type="ECO:0008006" key="3">
    <source>
        <dbReference type="Google" id="ProtNLM"/>
    </source>
</evidence>
<proteinExistence type="predicted"/>
<dbReference type="SUPFAM" id="SSF53474">
    <property type="entry name" value="alpha/beta-Hydrolases"/>
    <property type="match status" value="1"/>
</dbReference>
<accession>A0A3E2MWA4</accession>
<name>A0A3E2MWA4_MYCMR</name>
<dbReference type="Proteomes" id="UP000257451">
    <property type="component" value="Unassembled WGS sequence"/>
</dbReference>
<evidence type="ECO:0000313" key="2">
    <source>
        <dbReference type="Proteomes" id="UP000257451"/>
    </source>
</evidence>
<reference evidence="1 2" key="1">
    <citation type="journal article" date="2018" name="Sci. Rep.">
        <title>Extensive genomic diversity among Mycobacterium marinum strains revealed by whole genome sequencing.</title>
        <authorList>
            <person name="Das S."/>
            <person name="Pettersson B.M."/>
            <person name="Behra P.R."/>
            <person name="Mallick A."/>
            <person name="Cheramie M."/>
            <person name="Ramesh M."/>
            <person name="Shirreff L."/>
            <person name="DuCote T."/>
            <person name="Dasgupta S."/>
            <person name="Ennis D.G."/>
            <person name="Kirsebom L.A."/>
        </authorList>
    </citation>
    <scope>NUCLEOTIDE SEQUENCE [LARGE SCALE GENOMIC DNA]</scope>
    <source>
        <strain evidence="1 2">Davis1</strain>
    </source>
</reference>
<gene>
    <name evidence="1" type="ORF">DAVIS_02687</name>
</gene>